<dbReference type="RefSeq" id="WP_080023771.1">
    <property type="nucleotide sequence ID" value="NZ_LTAY01000070.1"/>
</dbReference>
<dbReference type="InterPro" id="IPR006121">
    <property type="entry name" value="HMA_dom"/>
</dbReference>
<feature type="domain" description="HMA" evidence="1">
    <location>
        <begin position="1"/>
        <end position="67"/>
    </location>
</feature>
<comment type="caution">
    <text evidence="2">The sequence shown here is derived from an EMBL/GenBank/DDBJ whole genome shotgun (WGS) entry which is preliminary data.</text>
</comment>
<protein>
    <recommendedName>
        <fullName evidence="1">HMA domain-containing protein</fullName>
    </recommendedName>
</protein>
<dbReference type="PROSITE" id="PS50846">
    <property type="entry name" value="HMA_2"/>
    <property type="match status" value="1"/>
</dbReference>
<proteinExistence type="predicted"/>
<reference evidence="2 3" key="1">
    <citation type="submission" date="2016-02" db="EMBL/GenBank/DDBJ databases">
        <title>Genome sequence of Clostridium thermobutyricum DSM 4928.</title>
        <authorList>
            <person name="Poehlein A."/>
            <person name="Daniel R."/>
        </authorList>
    </citation>
    <scope>NUCLEOTIDE SEQUENCE [LARGE SCALE GENOMIC DNA]</scope>
    <source>
        <strain evidence="2 3">DSM 4928</strain>
    </source>
</reference>
<dbReference type="Gene3D" id="3.30.70.100">
    <property type="match status" value="1"/>
</dbReference>
<name>A0A1V4SS19_9CLOT</name>
<accession>A0A1V4SS19</accession>
<dbReference type="SUPFAM" id="SSF55008">
    <property type="entry name" value="HMA, heavy metal-associated domain"/>
    <property type="match status" value="1"/>
</dbReference>
<dbReference type="Proteomes" id="UP000191448">
    <property type="component" value="Unassembled WGS sequence"/>
</dbReference>
<evidence type="ECO:0000259" key="1">
    <source>
        <dbReference type="PROSITE" id="PS50846"/>
    </source>
</evidence>
<dbReference type="EMBL" id="LTAY01000070">
    <property type="protein sequence ID" value="OPX46688.1"/>
    <property type="molecule type" value="Genomic_DNA"/>
</dbReference>
<gene>
    <name evidence="2" type="ORF">CLTHE_25080</name>
</gene>
<dbReference type="Pfam" id="PF00403">
    <property type="entry name" value="HMA"/>
    <property type="match status" value="1"/>
</dbReference>
<dbReference type="OrthoDB" id="1932203at2"/>
<organism evidence="2 3">
    <name type="scientific">Clostridium thermobutyricum DSM 4928</name>
    <dbReference type="NCBI Taxonomy" id="1121339"/>
    <lineage>
        <taxon>Bacteria</taxon>
        <taxon>Bacillati</taxon>
        <taxon>Bacillota</taxon>
        <taxon>Clostridia</taxon>
        <taxon>Eubacteriales</taxon>
        <taxon>Clostridiaceae</taxon>
        <taxon>Clostridium</taxon>
    </lineage>
</organism>
<dbReference type="AlphaFoldDB" id="A0A1V4SS19"/>
<dbReference type="InterPro" id="IPR036163">
    <property type="entry name" value="HMA_dom_sf"/>
</dbReference>
<sequence>MKAVLKIVGINNSTDVRKAQQAISSNTGVIASEISVSKKEVTIIYNESYVKLDNIIDSIEALGYIII</sequence>
<evidence type="ECO:0000313" key="3">
    <source>
        <dbReference type="Proteomes" id="UP000191448"/>
    </source>
</evidence>
<evidence type="ECO:0000313" key="2">
    <source>
        <dbReference type="EMBL" id="OPX46688.1"/>
    </source>
</evidence>
<dbReference type="GO" id="GO:0046872">
    <property type="term" value="F:metal ion binding"/>
    <property type="evidence" value="ECO:0007669"/>
    <property type="project" value="InterPro"/>
</dbReference>